<dbReference type="GO" id="GO:0016787">
    <property type="term" value="F:hydrolase activity"/>
    <property type="evidence" value="ECO:0007669"/>
    <property type="project" value="UniProtKB-KW"/>
</dbReference>
<name>A0ABS6V698_9SPHN</name>
<evidence type="ECO:0000259" key="1">
    <source>
        <dbReference type="Pfam" id="PF00561"/>
    </source>
</evidence>
<reference evidence="2 3" key="1">
    <citation type="submission" date="2021-07" db="EMBL/GenBank/DDBJ databases">
        <title>The draft genome sequence of Sphingomicrobium sp. B8.</title>
        <authorList>
            <person name="Mu L."/>
        </authorList>
    </citation>
    <scope>NUCLEOTIDE SEQUENCE [LARGE SCALE GENOMIC DNA]</scope>
    <source>
        <strain evidence="2 3">B8</strain>
    </source>
</reference>
<proteinExistence type="predicted"/>
<dbReference type="PANTHER" id="PTHR43194:SF2">
    <property type="entry name" value="PEROXISOMAL MEMBRANE PROTEIN LPX1"/>
    <property type="match status" value="1"/>
</dbReference>
<comment type="caution">
    <text evidence="2">The sequence shown here is derived from an EMBL/GenBank/DDBJ whole genome shotgun (WGS) entry which is preliminary data.</text>
</comment>
<dbReference type="InterPro" id="IPR000073">
    <property type="entry name" value="AB_hydrolase_1"/>
</dbReference>
<organism evidence="2 3">
    <name type="scientific">Sphingomicrobium clamense</name>
    <dbReference type="NCBI Taxonomy" id="2851013"/>
    <lineage>
        <taxon>Bacteria</taxon>
        <taxon>Pseudomonadati</taxon>
        <taxon>Pseudomonadota</taxon>
        <taxon>Alphaproteobacteria</taxon>
        <taxon>Sphingomonadales</taxon>
        <taxon>Sphingomonadaceae</taxon>
        <taxon>Sphingomicrobium</taxon>
    </lineage>
</organism>
<keyword evidence="3" id="KW-1185">Reference proteome</keyword>
<protein>
    <submittedName>
        <fullName evidence="2">Alpha/beta hydrolase</fullName>
    </submittedName>
</protein>
<evidence type="ECO:0000313" key="2">
    <source>
        <dbReference type="EMBL" id="MBW0145053.1"/>
    </source>
</evidence>
<dbReference type="InterPro" id="IPR050228">
    <property type="entry name" value="Carboxylesterase_BioH"/>
</dbReference>
<accession>A0ABS6V698</accession>
<feature type="domain" description="AB hydrolase-1" evidence="1">
    <location>
        <begin position="28"/>
        <end position="117"/>
    </location>
</feature>
<dbReference type="Pfam" id="PF00561">
    <property type="entry name" value="Abhydrolase_1"/>
    <property type="match status" value="1"/>
</dbReference>
<gene>
    <name evidence="2" type="ORF">KTQ36_07055</name>
</gene>
<sequence length="254" mass="27739">MSEIESHFWTASDGVELHYHAMGEEGAPTVVLIHGLFSDSLVNWIKYGHAAKVAAQGYRVVMPDLRVHGQSEKSHDPAHYPHGVLGRDLEELVAYLKLDYYDLGGFSLGARTTVQAVGEGLRPGRAMLMGMGLQGLTGWDARQSFFIDVIDRFDEIKRGDPAFMAASFMKTMKIDRAAARLLLPSFTDAKTQWLDAFTMPTAVICGTEDRDNGDPHALVEALPDGELVEVPGTHMSSVAKPELGEAIAAWLGRA</sequence>
<keyword evidence="2" id="KW-0378">Hydrolase</keyword>
<evidence type="ECO:0000313" key="3">
    <source>
        <dbReference type="Proteomes" id="UP000698028"/>
    </source>
</evidence>
<dbReference type="RefSeq" id="WP_218632993.1">
    <property type="nucleotide sequence ID" value="NZ_JAHVAH010000001.1"/>
</dbReference>
<dbReference type="PANTHER" id="PTHR43194">
    <property type="entry name" value="HYDROLASE ALPHA/BETA FOLD FAMILY"/>
    <property type="match status" value="1"/>
</dbReference>
<dbReference type="Proteomes" id="UP000698028">
    <property type="component" value="Unassembled WGS sequence"/>
</dbReference>
<dbReference type="EMBL" id="JAHVAH010000001">
    <property type="protein sequence ID" value="MBW0145053.1"/>
    <property type="molecule type" value="Genomic_DNA"/>
</dbReference>